<evidence type="ECO:0000313" key="10">
    <source>
        <dbReference type="Proteomes" id="UP000469215"/>
    </source>
</evidence>
<dbReference type="EMBL" id="WWEQ01000002">
    <property type="protein sequence ID" value="MYM18534.1"/>
    <property type="molecule type" value="Genomic_DNA"/>
</dbReference>
<feature type="transmembrane region" description="Helical" evidence="8">
    <location>
        <begin position="145"/>
        <end position="164"/>
    </location>
</feature>
<proteinExistence type="predicted"/>
<feature type="transmembrane region" description="Helical" evidence="8">
    <location>
        <begin position="303"/>
        <end position="323"/>
    </location>
</feature>
<organism evidence="9 10">
    <name type="scientific">Brevibacterium rongguiense</name>
    <dbReference type="NCBI Taxonomy" id="2695267"/>
    <lineage>
        <taxon>Bacteria</taxon>
        <taxon>Bacillati</taxon>
        <taxon>Actinomycetota</taxon>
        <taxon>Actinomycetes</taxon>
        <taxon>Micrococcales</taxon>
        <taxon>Brevibacteriaceae</taxon>
        <taxon>Brevibacterium</taxon>
    </lineage>
</organism>
<keyword evidence="6 8" id="KW-0472">Membrane</keyword>
<feature type="transmembrane region" description="Helical" evidence="8">
    <location>
        <begin position="335"/>
        <end position="356"/>
    </location>
</feature>
<evidence type="ECO:0000256" key="8">
    <source>
        <dbReference type="SAM" id="Phobius"/>
    </source>
</evidence>
<keyword evidence="10" id="KW-1185">Reference proteome</keyword>
<accession>A0A6N9H4J3</accession>
<dbReference type="GO" id="GO:0006835">
    <property type="term" value="P:dicarboxylic acid transport"/>
    <property type="evidence" value="ECO:0007669"/>
    <property type="project" value="TreeGrafter"/>
</dbReference>
<protein>
    <submittedName>
        <fullName evidence="9">Cation:dicarboxylase symporter family transporter</fullName>
    </submittedName>
</protein>
<evidence type="ECO:0000256" key="4">
    <source>
        <dbReference type="ARBA" id="ARBA00022692"/>
    </source>
</evidence>
<gene>
    <name evidence="9" type="ORF">GSY69_00705</name>
</gene>
<dbReference type="Pfam" id="PF00375">
    <property type="entry name" value="SDF"/>
    <property type="match status" value="1"/>
</dbReference>
<keyword evidence="5 8" id="KW-1133">Transmembrane helix</keyword>
<dbReference type="PRINTS" id="PR00173">
    <property type="entry name" value="EDTRNSPORT"/>
</dbReference>
<dbReference type="GO" id="GO:0005886">
    <property type="term" value="C:plasma membrane"/>
    <property type="evidence" value="ECO:0007669"/>
    <property type="project" value="UniProtKB-SubCell"/>
</dbReference>
<sequence length="472" mass="48665">MDPWTETAVNILRNYRFPLLILLGVALGAVVGLVFGERAAVVKPFGSIFINMMFTLVVPLVFFSISSAVAGMDSAKRLGSILGSMLGVFVGTGIVAAIVMLVALRIFGPGGGLDIALEAPQDQDDPGSIGDQIVQAFTVEDFADIISTKHMLALIVFAVLVGLATSRLGERGAPVRGLLNSANEVFMSFTSLIMYYAPIGLGAYFAALIGELGPQIVGGYVHAVLLFYPVAIVYFFAAFTLYAFLAGGPRAIGAFWKNIAEPAAVSLGTSSSVAAIPANLQAARRFGVPADIRETIIPIGATIHMEGSVLSAILKIAFLFAIFDRDLFDPLTMLTAVGIALLSGMAMSGIPGGGFIGELMIVTMYGFPPAALPVISVIGTVIDPPATTVNAVGDNVSSMLVARIVDGRGWRDKGLAEARRANAATGLEAPAGTAGPEAPAEAAVPTAPVGTPAPEDPAGATGGATANRKAQQ</sequence>
<dbReference type="RefSeq" id="WP_160951999.1">
    <property type="nucleotide sequence ID" value="NZ_WWEQ01000002.1"/>
</dbReference>
<evidence type="ECO:0000256" key="2">
    <source>
        <dbReference type="ARBA" id="ARBA00022448"/>
    </source>
</evidence>
<dbReference type="Gene3D" id="1.10.3860.10">
    <property type="entry name" value="Sodium:dicarboxylate symporter"/>
    <property type="match status" value="1"/>
</dbReference>
<dbReference type="GO" id="GO:0015293">
    <property type="term" value="F:symporter activity"/>
    <property type="evidence" value="ECO:0007669"/>
    <property type="project" value="UniProtKB-KW"/>
</dbReference>
<dbReference type="AlphaFoldDB" id="A0A6N9H4J3"/>
<dbReference type="SUPFAM" id="SSF118215">
    <property type="entry name" value="Proton glutamate symport protein"/>
    <property type="match status" value="1"/>
</dbReference>
<comment type="subcellular location">
    <subcellularLocation>
        <location evidence="1">Cell membrane</location>
        <topology evidence="1">Multi-pass membrane protein</topology>
    </subcellularLocation>
</comment>
<comment type="caution">
    <text evidence="9">The sequence shown here is derived from an EMBL/GenBank/DDBJ whole genome shotgun (WGS) entry which is preliminary data.</text>
</comment>
<evidence type="ECO:0000313" key="9">
    <source>
        <dbReference type="EMBL" id="MYM18534.1"/>
    </source>
</evidence>
<feature type="transmembrane region" description="Helical" evidence="8">
    <location>
        <begin position="81"/>
        <end position="107"/>
    </location>
</feature>
<keyword evidence="3" id="KW-1003">Cell membrane</keyword>
<evidence type="ECO:0000256" key="1">
    <source>
        <dbReference type="ARBA" id="ARBA00004651"/>
    </source>
</evidence>
<evidence type="ECO:0000256" key="6">
    <source>
        <dbReference type="ARBA" id="ARBA00023136"/>
    </source>
</evidence>
<dbReference type="InterPro" id="IPR036458">
    <property type="entry name" value="Na:dicarbo_symporter_sf"/>
</dbReference>
<feature type="region of interest" description="Disordered" evidence="7">
    <location>
        <begin position="425"/>
        <end position="472"/>
    </location>
</feature>
<evidence type="ECO:0000256" key="3">
    <source>
        <dbReference type="ARBA" id="ARBA00022475"/>
    </source>
</evidence>
<keyword evidence="4 8" id="KW-0812">Transmembrane</keyword>
<evidence type="ECO:0000256" key="7">
    <source>
        <dbReference type="SAM" id="MobiDB-lite"/>
    </source>
</evidence>
<dbReference type="PANTHER" id="PTHR42865:SF7">
    <property type="entry name" value="PROTON_GLUTAMATE-ASPARTATE SYMPORTER"/>
    <property type="match status" value="1"/>
</dbReference>
<dbReference type="PANTHER" id="PTHR42865">
    <property type="entry name" value="PROTON/GLUTAMATE-ASPARTATE SYMPORTER"/>
    <property type="match status" value="1"/>
</dbReference>
<feature type="transmembrane region" description="Helical" evidence="8">
    <location>
        <begin position="17"/>
        <end position="36"/>
    </location>
</feature>
<evidence type="ECO:0000256" key="5">
    <source>
        <dbReference type="ARBA" id="ARBA00022989"/>
    </source>
</evidence>
<dbReference type="InterPro" id="IPR001991">
    <property type="entry name" value="Na-dicarboxylate_symporter"/>
</dbReference>
<keyword evidence="2" id="KW-0813">Transport</keyword>
<feature type="transmembrane region" description="Helical" evidence="8">
    <location>
        <begin position="185"/>
        <end position="207"/>
    </location>
</feature>
<feature type="compositionally biased region" description="Low complexity" evidence="7">
    <location>
        <begin position="425"/>
        <end position="453"/>
    </location>
</feature>
<feature type="transmembrane region" description="Helical" evidence="8">
    <location>
        <begin position="48"/>
        <end position="69"/>
    </location>
</feature>
<feature type="transmembrane region" description="Helical" evidence="8">
    <location>
        <begin position="219"/>
        <end position="245"/>
    </location>
</feature>
<reference evidence="9 10" key="1">
    <citation type="submission" date="2020-01" db="EMBL/GenBank/DDBJ databases">
        <authorList>
            <person name="Deng T."/>
        </authorList>
    </citation>
    <scope>NUCLEOTIDE SEQUENCE [LARGE SCALE GENOMIC DNA]</scope>
    <source>
        <strain evidence="9 10">5221</strain>
    </source>
</reference>
<name>A0A6N9H4J3_9MICO</name>
<dbReference type="Proteomes" id="UP000469215">
    <property type="component" value="Unassembled WGS sequence"/>
</dbReference>